<dbReference type="Gene3D" id="2.150.10.10">
    <property type="entry name" value="Serralysin-like metalloprotease, C-terminal"/>
    <property type="match status" value="4"/>
</dbReference>
<dbReference type="PANTHER" id="PTHR34677:SF3">
    <property type="entry name" value="BACTERIAL IG-LIKE DOMAIN-CONTAINING PROTEIN"/>
    <property type="match status" value="1"/>
</dbReference>
<evidence type="ECO:0000313" key="5">
    <source>
        <dbReference type="Proteomes" id="UP001204524"/>
    </source>
</evidence>
<evidence type="ECO:0000259" key="3">
    <source>
        <dbReference type="PROSITE" id="PS50835"/>
    </source>
</evidence>
<comment type="caution">
    <text evidence="4">The sequence shown here is derived from an EMBL/GenBank/DDBJ whole genome shotgun (WGS) entry which is preliminary data.</text>
</comment>
<keyword evidence="2" id="KW-0732">Signal</keyword>
<feature type="domain" description="Ig-like" evidence="3">
    <location>
        <begin position="1129"/>
        <end position="1262"/>
    </location>
</feature>
<dbReference type="InterPro" id="IPR013783">
    <property type="entry name" value="Ig-like_fold"/>
</dbReference>
<feature type="compositionally biased region" description="Gly residues" evidence="1">
    <location>
        <begin position="2204"/>
        <end position="2215"/>
    </location>
</feature>
<reference evidence="4 5" key="1">
    <citation type="submission" date="2022-06" db="EMBL/GenBank/DDBJ databases">
        <authorList>
            <person name="So Y."/>
        </authorList>
    </citation>
    <scope>NUCLEOTIDE SEQUENCE [LARGE SCALE GENOMIC DNA]</scope>
    <source>
        <strain evidence="4 5">STR3</strain>
    </source>
</reference>
<feature type="compositionally biased region" description="Gly residues" evidence="1">
    <location>
        <begin position="2187"/>
        <end position="2197"/>
    </location>
</feature>
<feature type="region of interest" description="Disordered" evidence="1">
    <location>
        <begin position="2122"/>
        <end position="2527"/>
    </location>
</feature>
<name>A0ABT1KVN8_9ACTN</name>
<feature type="compositionally biased region" description="Low complexity" evidence="1">
    <location>
        <begin position="2332"/>
        <end position="2345"/>
    </location>
</feature>
<dbReference type="SUPFAM" id="SSF51120">
    <property type="entry name" value="beta-Roll"/>
    <property type="match status" value="4"/>
</dbReference>
<dbReference type="PROSITE" id="PS50835">
    <property type="entry name" value="IG_LIKE"/>
    <property type="match status" value="1"/>
</dbReference>
<sequence>MPAWITVLLVTAGVALAPLPASAAPGAPVITGHPAATVETPYAAFTFLAAGATSYECRVFAAGTPDGTRPAYDDCGQAGSHRTEALADGDWTFEVRGRDEGGTGPSATRDWTVTSDPVVQWIVEPTGSYSARTVAATFTAAGATSFECRLDDGGFAACGNGQRGTWTSPMLAAGPHVLQVRASDAGGPGPVATATFTIADPLGITWLARPQGTVDARALTARFTASGAVRYECRLVRTDPEPDPLPGFSTCGSGRNGHWRSELLPDGAYRLDVRAVDGVDPGPTAAAEFVVAASSPLVWVSRPQGTIEHRAVTAMFRATGVSGFECRVHRTDPVPTDVPDFSACGNGRQGYWRSAVLEDGAWRLEVRPADPTGPRPVSGTEFVVSRPLAVSWGARPTGTIAGSTYAATFSAEGAISYECRLDAGAWGGCGTARNGYETGAPGDGEHVLEVRAVDEHGPGPSSSTTFTMLGRDAGATDLQVTSGPSGTTGLAWAAFSWAARDAACFRWELDGDGDLSDAFCYHPASYGDTASMSASFANLADGDHLLRIQAQAADGTFGDVITRPFTVDTAAGTRVRLVTGPGAASTVESAWAAFSWTAEQARCFRWQLDGDDDLSDAFCFDPGSYGSAAWQDTFTALPDGVHVLKVQAESLGGTPGPVTSHSFTVATGDVVRPRITSGPAQDATVEASWAALGWEADQAQCYRWELDGDGDLTNAFCFDPSSYGAAALSSAFDDLADGEHTLRVQASSLGGTYGPVVTRTFLVDTAGAVRPRIIAGPGEDATIPSAWAAFAWTSEQARCLRWEMDGDGDLSDRFCYDPASYGSAASAAAFDGLGDGTHVLRVQAESVGGTPGPTITRTFRVNSGPWVTVSSRPRQVLPSSTAAFAWSAPGAECYRWEVDGDGDLADRFCYNPASYGAQAHSDSISGLADGAHTLRVQAQSTGGAFGPVTPVQFTVETKAPETTITGGPTGFVSSRAASFTFDADETATFECSVDGGAYTACGSPLELDELEQGVHSLSVRAVDLAGKTDATPATRSWTVDTVDPTVIDLDGPSGTIVDPDFVAVLTFQADEPATFECRLVPAAFAPCAPPTSYTALPDGQYRFEVRAVDRAGNRSAVAFREWTLVTDPPETALTSAPSGLVRQTSATVAFTSPDSPVTFECEVDGAAWAACTSPLQLTGLAQGDHTVRVRAVLQGSLRDPSPEVATWTVDTIGPTTTITSGPSGTVGAGPRTLTFLADEPATFTCVVDGGTPYTCTSPESIGALGSGAHTFTVRATDEAGNVGSDASRSWTVDAEPPVVTITGRPAAVTSQTSGTVSFTVDDPSATVECRLDGGAWSPCTSPVTRTGLAEGEHVLEVRATDAAGNASDPAAAQWRVDTTAPVVAITSAPVLPTSSSTVTIGFTVSEPADASCRVDGGPFTPCSSPHAFADLSDGVHRVEVRATDAAGNTGTPAGRDVTVDTVAPRVTITGGPADTVPQTDARFTFTVDESPVTTRCSLDGAAFTLCDSPVTYAGLDQGVHTVRIQATDAASNTGPVESRTWTVDTPEPDTTIDSAPPAVSNDRTPAFAFSSDTVGATFECRLDDATVWTSCASGLEVGPLGDGPHTFRVRAVSDGLTDPTPDAHTWVVDATAPVVTVTQRPVGLATLVGSRFVFTVGEEATVECQVDGTWRSCASPFDPVLTDGSHTVRIRATDAAGNVGQTDPMTWTLDGTEPDVVITSGPSGDHTSRTATYTFTVDDPTATVECLLDGGTWTPCSSPRTFTGLEDGPHSFSVRATDPAGNRGAEGRSFFVDATAPVVTFTSGPPAVTTSRVADLAFRADDPQAVLRCRLGTAALAPCTSPVQLTGLADGTWTFHVEATDGFGNFGTATRTWVVDNTPPTVTITSGPSGTVTSNDVSFSFTADDSPATYECRLDAAAFAPCTSPRAYDDLAAGAHRFEVRATNGADVTGPIAFREFTVAVQGDPSIAVTVQARTTAGAALTATGLGDDFVVRASLTNSGPVASDATVLTVPLSSDLTLAGALPERCASPDADGPVTCTIGVVGAGATTVVDLRLDASFTCTVHGDSGNQSGDAARLLGTAGDDVICGGGGADEILGRGGNDVVWGYGPTGSVATGASVSYGPGARTASAPVPATVGIGGPDGGDTITTAQGDDTVRAGAGADTVSTGAGRDTVAAEDGNDRVDTGTGPGTASGGDGADTLTGGPEGDGVDGGAGDDTINAGAGGNTVRGGAGDDRISASSGTILAEEGNDTVTGTTGSVDAGPGNDSVSSTTGPVLGGAGSDTITGTSETVRGGPGNDTVSGTSGTVAGDDGNDVITGTPAADLIDGGNGDDAVAAGAGDDQVAGGDGTDTLRGDSGNDTIGGSFGNDIIWGGDGADRLSGDTGDDTINGDAGNDRIEGDNGEDTLRGGGGADIMDGGILDDDLHGDAGDDDLVGGDGRDLVNGDVGDDDVAGGRGSDRLWGEDGDDLLDGGQDSDKILGGGGHDYLEGGANGDELNGGLGRDVVRGGGGADELDGGGTSESKREAPRDHWNRLYGDDGQDICHFGPGTGIQMTNYRDATCELRKKGDRDPGRGWLNGSAIRLDRGRNLRAYPG</sequence>
<feature type="compositionally biased region" description="Polar residues" evidence="1">
    <location>
        <begin position="1530"/>
        <end position="1543"/>
    </location>
</feature>
<dbReference type="PANTHER" id="PTHR34677">
    <property type="match status" value="1"/>
</dbReference>
<dbReference type="InterPro" id="IPR011049">
    <property type="entry name" value="Serralysin-like_metalloprot_C"/>
</dbReference>
<dbReference type="Pfam" id="PF00353">
    <property type="entry name" value="HemolysinCabind"/>
    <property type="match status" value="11"/>
</dbReference>
<feature type="chain" id="PRO_5045172657" description="Ig-like domain-containing protein" evidence="2">
    <location>
        <begin position="24"/>
        <end position="2595"/>
    </location>
</feature>
<evidence type="ECO:0000313" key="4">
    <source>
        <dbReference type="EMBL" id="MCP3421830.1"/>
    </source>
</evidence>
<dbReference type="PRINTS" id="PR00313">
    <property type="entry name" value="CABNDNGRPT"/>
</dbReference>
<dbReference type="PROSITE" id="PS00330">
    <property type="entry name" value="HEMOLYSIN_CALCIUM"/>
    <property type="match status" value="2"/>
</dbReference>
<organism evidence="4 5">
    <name type="scientific">Nocardioides pinisoli</name>
    <dbReference type="NCBI Taxonomy" id="2950279"/>
    <lineage>
        <taxon>Bacteria</taxon>
        <taxon>Bacillati</taxon>
        <taxon>Actinomycetota</taxon>
        <taxon>Actinomycetes</taxon>
        <taxon>Propionibacteriales</taxon>
        <taxon>Nocardioidaceae</taxon>
        <taxon>Nocardioides</taxon>
    </lineage>
</organism>
<dbReference type="RefSeq" id="WP_254181042.1">
    <property type="nucleotide sequence ID" value="NZ_JANARS010000003.1"/>
</dbReference>
<proteinExistence type="predicted"/>
<dbReference type="InterPro" id="IPR007110">
    <property type="entry name" value="Ig-like_dom"/>
</dbReference>
<feature type="region of interest" description="Disordered" evidence="1">
    <location>
        <begin position="1530"/>
        <end position="1559"/>
    </location>
</feature>
<dbReference type="InterPro" id="IPR018511">
    <property type="entry name" value="Hemolysin-typ_Ca-bd_CS"/>
</dbReference>
<keyword evidence="5" id="KW-1185">Reference proteome</keyword>
<accession>A0ABT1KVN8</accession>
<feature type="signal peptide" evidence="2">
    <location>
        <begin position="1"/>
        <end position="23"/>
    </location>
</feature>
<gene>
    <name evidence="4" type="ORF">NCI01_08500</name>
</gene>
<dbReference type="Proteomes" id="UP001204524">
    <property type="component" value="Unassembled WGS sequence"/>
</dbReference>
<evidence type="ECO:0000256" key="1">
    <source>
        <dbReference type="SAM" id="MobiDB-lite"/>
    </source>
</evidence>
<feature type="compositionally biased region" description="Gly residues" evidence="1">
    <location>
        <begin position="2480"/>
        <end position="2520"/>
    </location>
</feature>
<evidence type="ECO:0000256" key="2">
    <source>
        <dbReference type="SAM" id="SignalP"/>
    </source>
</evidence>
<dbReference type="EMBL" id="JANARS010000003">
    <property type="protein sequence ID" value="MCP3421830.1"/>
    <property type="molecule type" value="Genomic_DNA"/>
</dbReference>
<dbReference type="Gene3D" id="2.60.40.10">
    <property type="entry name" value="Immunoglobulins"/>
    <property type="match status" value="7"/>
</dbReference>
<protein>
    <recommendedName>
        <fullName evidence="3">Ig-like domain-containing protein</fullName>
    </recommendedName>
</protein>
<dbReference type="InterPro" id="IPR001343">
    <property type="entry name" value="Hemolysn_Ca-bd"/>
</dbReference>
<feature type="compositionally biased region" description="Gly residues" evidence="1">
    <location>
        <begin position="2222"/>
        <end position="2231"/>
    </location>
</feature>